<keyword evidence="5 6" id="KW-0472">Membrane</keyword>
<sequence>MDPSEFDKPLKIDRRPMWVILSERTRRYQIIITLLVLAALFFGFEPPTELSREGYRALVLFGACTFLWVSGLLPLAVTSLLALAAIPLLGILGRRETYALFGNEAVFFILSAFILAAAMSGSGLSARLARAMLSRFGKTPGSLSLTVFLLSALLSFAMSEHAVAAMMFAMVAEIVRSLGLEPGRSNYGKLLFMSIAWGCVIGGIATFLGGARAPLAVGMLREATDLDFTFVEWSAAALPIVLPLLLVGYLLLRRLFPIDIDTVEKGQQYLKQRRLEMGRMNHREMIVAVVMVTTIACWIFLGRTLGLANIAIVAVAVLFAFRVVNWKQIEDYVNWGVILMYGGAIALAASLERSGAARYLADTGLSGLADSPLLVLAVIALLSLFLTECISNAAVIAMLMPIAISLEGSMGLDPRLMTLVIALPAGLAFCLPMGTPANAIVFASGHLKMREMVLPGLMIQALAMLLFLLTVRFVWPWMGFVLP</sequence>
<feature type="transmembrane region" description="Helical" evidence="6">
    <location>
        <begin position="230"/>
        <end position="252"/>
    </location>
</feature>
<evidence type="ECO:0000256" key="1">
    <source>
        <dbReference type="ARBA" id="ARBA00004141"/>
    </source>
</evidence>
<dbReference type="AlphaFoldDB" id="A0A0C2EC68"/>
<feature type="transmembrane region" description="Helical" evidence="6">
    <location>
        <begin position="332"/>
        <end position="351"/>
    </location>
</feature>
<comment type="subcellular location">
    <subcellularLocation>
        <location evidence="1">Membrane</location>
        <topology evidence="1">Multi-pass membrane protein</topology>
    </subcellularLocation>
</comment>
<dbReference type="Proteomes" id="UP000035068">
    <property type="component" value="Unassembled WGS sequence"/>
</dbReference>
<feature type="transmembrane region" description="Helical" evidence="6">
    <location>
        <begin position="416"/>
        <end position="434"/>
    </location>
</feature>
<protein>
    <submittedName>
        <fullName evidence="7">Anion transporter</fullName>
    </submittedName>
</protein>
<reference evidence="7 8" key="1">
    <citation type="submission" date="2014-12" db="EMBL/GenBank/DDBJ databases">
        <title>Genomes of Geoalkalibacter ferrihydriticus and Geoalkalibacter subterraneus, two haloalkaliphilic metal-reducing members of the Geobacteraceae.</title>
        <authorList>
            <person name="Badalamenti J.P."/>
            <person name="Torres C.I."/>
            <person name="Krajmalnik-Brown R."/>
            <person name="Bond D.R."/>
        </authorList>
    </citation>
    <scope>NUCLEOTIDE SEQUENCE [LARGE SCALE GENOMIC DNA]</scope>
    <source>
        <strain evidence="7 8">DSM 17813</strain>
    </source>
</reference>
<feature type="transmembrane region" description="Helical" evidence="6">
    <location>
        <begin position="371"/>
        <end position="404"/>
    </location>
</feature>
<dbReference type="GO" id="GO:1905039">
    <property type="term" value="P:carboxylic acid transmembrane transport"/>
    <property type="evidence" value="ECO:0007669"/>
    <property type="project" value="UniProtKB-ARBA"/>
</dbReference>
<accession>A0A0C2EC68</accession>
<feature type="transmembrane region" description="Helical" evidence="6">
    <location>
        <begin position="105"/>
        <end position="124"/>
    </location>
</feature>
<comment type="caution">
    <text evidence="7">The sequence shown here is derived from an EMBL/GenBank/DDBJ whole genome shotgun (WGS) entry which is preliminary data.</text>
</comment>
<comment type="similarity">
    <text evidence="2">Belongs to the SLC13A/DASS transporter (TC 2.A.47) family. DIT1 subfamily.</text>
</comment>
<keyword evidence="4 6" id="KW-1133">Transmembrane helix</keyword>
<dbReference type="RefSeq" id="WP_040100106.1">
    <property type="nucleotide sequence ID" value="NZ_JWJD01000005.1"/>
</dbReference>
<gene>
    <name evidence="7" type="ORF">GFER_13085</name>
</gene>
<evidence type="ECO:0000256" key="3">
    <source>
        <dbReference type="ARBA" id="ARBA00022692"/>
    </source>
</evidence>
<dbReference type="PANTHER" id="PTHR10283">
    <property type="entry name" value="SOLUTE CARRIER FAMILY 13 MEMBER"/>
    <property type="match status" value="1"/>
</dbReference>
<feature type="transmembrane region" description="Helical" evidence="6">
    <location>
        <begin position="454"/>
        <end position="475"/>
    </location>
</feature>
<evidence type="ECO:0000256" key="2">
    <source>
        <dbReference type="ARBA" id="ARBA00007349"/>
    </source>
</evidence>
<dbReference type="GO" id="GO:0005886">
    <property type="term" value="C:plasma membrane"/>
    <property type="evidence" value="ECO:0007669"/>
    <property type="project" value="TreeGrafter"/>
</dbReference>
<feature type="transmembrane region" description="Helical" evidence="6">
    <location>
        <begin position="307"/>
        <end position="325"/>
    </location>
</feature>
<feature type="transmembrane region" description="Helical" evidence="6">
    <location>
        <begin position="27"/>
        <end position="45"/>
    </location>
</feature>
<evidence type="ECO:0000256" key="4">
    <source>
        <dbReference type="ARBA" id="ARBA00022989"/>
    </source>
</evidence>
<dbReference type="PANTHER" id="PTHR10283:SF82">
    <property type="entry name" value="SOLUTE CARRIER FAMILY 13 MEMBER 2"/>
    <property type="match status" value="1"/>
</dbReference>
<dbReference type="InterPro" id="IPR001898">
    <property type="entry name" value="SLC13A/DASS"/>
</dbReference>
<feature type="transmembrane region" description="Helical" evidence="6">
    <location>
        <begin position="162"/>
        <end position="178"/>
    </location>
</feature>
<organism evidence="7 8">
    <name type="scientific">Geoalkalibacter ferrihydriticus DSM 17813</name>
    <dbReference type="NCBI Taxonomy" id="1121915"/>
    <lineage>
        <taxon>Bacteria</taxon>
        <taxon>Pseudomonadati</taxon>
        <taxon>Thermodesulfobacteriota</taxon>
        <taxon>Desulfuromonadia</taxon>
        <taxon>Desulfuromonadales</taxon>
        <taxon>Geoalkalibacteraceae</taxon>
        <taxon>Geoalkalibacter</taxon>
    </lineage>
</organism>
<dbReference type="EMBL" id="JWJD01000005">
    <property type="protein sequence ID" value="KIH76148.1"/>
    <property type="molecule type" value="Genomic_DNA"/>
</dbReference>
<keyword evidence="3 6" id="KW-0812">Transmembrane</keyword>
<feature type="transmembrane region" description="Helical" evidence="6">
    <location>
        <begin position="57"/>
        <end position="85"/>
    </location>
</feature>
<name>A0A0C2EC68_9BACT</name>
<evidence type="ECO:0000256" key="6">
    <source>
        <dbReference type="SAM" id="Phobius"/>
    </source>
</evidence>
<dbReference type="InterPro" id="IPR030676">
    <property type="entry name" value="CitT-rel"/>
</dbReference>
<feature type="transmembrane region" description="Helical" evidence="6">
    <location>
        <begin position="136"/>
        <end position="156"/>
    </location>
</feature>
<feature type="transmembrane region" description="Helical" evidence="6">
    <location>
        <begin position="190"/>
        <end position="210"/>
    </location>
</feature>
<dbReference type="Pfam" id="PF00939">
    <property type="entry name" value="Na_sulph_symp"/>
    <property type="match status" value="1"/>
</dbReference>
<proteinExistence type="inferred from homology"/>
<evidence type="ECO:0000313" key="8">
    <source>
        <dbReference type="Proteomes" id="UP000035068"/>
    </source>
</evidence>
<evidence type="ECO:0000256" key="5">
    <source>
        <dbReference type="ARBA" id="ARBA00023136"/>
    </source>
</evidence>
<dbReference type="PIRSF" id="PIRSF002457">
    <property type="entry name" value="DASS"/>
    <property type="match status" value="1"/>
</dbReference>
<dbReference type="NCBIfam" id="TIGR00785">
    <property type="entry name" value="dass"/>
    <property type="match status" value="1"/>
</dbReference>
<keyword evidence="8" id="KW-1185">Reference proteome</keyword>
<feature type="transmembrane region" description="Helical" evidence="6">
    <location>
        <begin position="283"/>
        <end position="301"/>
    </location>
</feature>
<dbReference type="GO" id="GO:0008514">
    <property type="term" value="F:organic anion transmembrane transporter activity"/>
    <property type="evidence" value="ECO:0007669"/>
    <property type="project" value="UniProtKB-ARBA"/>
</dbReference>
<evidence type="ECO:0000313" key="7">
    <source>
        <dbReference type="EMBL" id="KIH76148.1"/>
    </source>
</evidence>